<dbReference type="EMBL" id="VSZQ01000470">
    <property type="protein sequence ID" value="TYR40915.1"/>
    <property type="molecule type" value="Genomic_DNA"/>
</dbReference>
<dbReference type="RefSeq" id="WP_148905343.1">
    <property type="nucleotide sequence ID" value="NZ_VSZQ01000470.1"/>
</dbReference>
<evidence type="ECO:0000313" key="2">
    <source>
        <dbReference type="EMBL" id="TYR40915.1"/>
    </source>
</evidence>
<evidence type="ECO:0008006" key="4">
    <source>
        <dbReference type="Google" id="ProtNLM"/>
    </source>
</evidence>
<protein>
    <recommendedName>
        <fullName evidence="4">Secreted protein</fullName>
    </recommendedName>
</protein>
<dbReference type="Proteomes" id="UP000323242">
    <property type="component" value="Unassembled WGS sequence"/>
</dbReference>
<evidence type="ECO:0000313" key="3">
    <source>
        <dbReference type="Proteomes" id="UP000323242"/>
    </source>
</evidence>
<gene>
    <name evidence="2" type="ORF">FY004_38425</name>
</gene>
<dbReference type="AlphaFoldDB" id="A0A5D4HMJ0"/>
<name>A0A5D4HMJ0_9ACTN</name>
<keyword evidence="1" id="KW-0732">Signal</keyword>
<accession>A0A5D4HMJ0</accession>
<proteinExistence type="predicted"/>
<organism evidence="2 3">
    <name type="scientific">Streptomyces parvus</name>
    <dbReference type="NCBI Taxonomy" id="66428"/>
    <lineage>
        <taxon>Bacteria</taxon>
        <taxon>Bacillati</taxon>
        <taxon>Actinomycetota</taxon>
        <taxon>Actinomycetes</taxon>
        <taxon>Kitasatosporales</taxon>
        <taxon>Streptomycetaceae</taxon>
        <taxon>Streptomyces</taxon>
    </lineage>
</organism>
<comment type="caution">
    <text evidence="2">The sequence shown here is derived from an EMBL/GenBank/DDBJ whole genome shotgun (WGS) entry which is preliminary data.</text>
</comment>
<feature type="signal peptide" evidence="1">
    <location>
        <begin position="1"/>
        <end position="34"/>
    </location>
</feature>
<keyword evidence="3" id="KW-1185">Reference proteome</keyword>
<reference evidence="2 3" key="1">
    <citation type="submission" date="2019-08" db="EMBL/GenBank/DDBJ databases">
        <title>Draft genome for granaticin producer strain Streptomyces parvus C05.</title>
        <authorList>
            <person name="Gonzalez-Pimentel J.L."/>
        </authorList>
    </citation>
    <scope>NUCLEOTIDE SEQUENCE [LARGE SCALE GENOMIC DNA]</scope>
    <source>
        <strain evidence="2 3">C05</strain>
    </source>
</reference>
<feature type="chain" id="PRO_5023100275" description="Secreted protein" evidence="1">
    <location>
        <begin position="35"/>
        <end position="92"/>
    </location>
</feature>
<evidence type="ECO:0000256" key="1">
    <source>
        <dbReference type="SAM" id="SignalP"/>
    </source>
</evidence>
<sequence>MSMMKQTSRWAAGLLTVGGVAAALLAGPVAGAQADGSAARCAGGCPQVASSGYQVSSAAPECSGGCPQAVASGYQVSSGAGDLTTDSNWDPL</sequence>